<keyword evidence="2" id="KW-0238">DNA-binding</keyword>
<dbReference type="AlphaFoldDB" id="A0A150JY26"/>
<dbReference type="InterPro" id="IPR000524">
    <property type="entry name" value="Tscrpt_reg_HTH_GntR"/>
</dbReference>
<evidence type="ECO:0000256" key="1">
    <source>
        <dbReference type="ARBA" id="ARBA00023015"/>
    </source>
</evidence>
<evidence type="ECO:0000259" key="4">
    <source>
        <dbReference type="PROSITE" id="PS50949"/>
    </source>
</evidence>
<dbReference type="PANTHER" id="PTHR38445">
    <property type="entry name" value="HTH-TYPE TRANSCRIPTIONAL REPRESSOR YTRA"/>
    <property type="match status" value="1"/>
</dbReference>
<comment type="caution">
    <text evidence="5">The sequence shown here is derived from an EMBL/GenBank/DDBJ whole genome shotgun (WGS) entry which is preliminary data.</text>
</comment>
<evidence type="ECO:0000313" key="5">
    <source>
        <dbReference type="EMBL" id="KYC62142.1"/>
    </source>
</evidence>
<protein>
    <recommendedName>
        <fullName evidence="4">HTH gntR-type domain-containing protein</fullName>
    </recommendedName>
</protein>
<accession>A0A150JY26</accession>
<dbReference type="RefSeq" id="WP_017554526.1">
    <property type="nucleotide sequence ID" value="NZ_CP091468.1"/>
</dbReference>
<dbReference type="SUPFAM" id="SSF46785">
    <property type="entry name" value="Winged helix' DNA-binding domain"/>
    <property type="match status" value="1"/>
</dbReference>
<gene>
    <name evidence="5" type="ORF">B4098_1373</name>
</gene>
<evidence type="ECO:0000256" key="2">
    <source>
        <dbReference type="ARBA" id="ARBA00023125"/>
    </source>
</evidence>
<organism evidence="5 6">
    <name type="scientific">Heyndrickxia coagulans</name>
    <name type="common">Weizmannia coagulans</name>
    <dbReference type="NCBI Taxonomy" id="1398"/>
    <lineage>
        <taxon>Bacteria</taxon>
        <taxon>Bacillati</taxon>
        <taxon>Bacillota</taxon>
        <taxon>Bacilli</taxon>
        <taxon>Bacillales</taxon>
        <taxon>Bacillaceae</taxon>
        <taxon>Heyndrickxia</taxon>
    </lineage>
</organism>
<evidence type="ECO:0000256" key="3">
    <source>
        <dbReference type="ARBA" id="ARBA00023163"/>
    </source>
</evidence>
<dbReference type="GO" id="GO:0003677">
    <property type="term" value="F:DNA binding"/>
    <property type="evidence" value="ECO:0007669"/>
    <property type="project" value="UniProtKB-KW"/>
</dbReference>
<dbReference type="Pfam" id="PF00392">
    <property type="entry name" value="GntR"/>
    <property type="match status" value="1"/>
</dbReference>
<dbReference type="EMBL" id="LQYG01000056">
    <property type="protein sequence ID" value="KYC62142.1"/>
    <property type="molecule type" value="Genomic_DNA"/>
</dbReference>
<dbReference type="PANTHER" id="PTHR38445:SF6">
    <property type="entry name" value="GNTR-FAMILY TRANSCRIPTIONAL REGULATOR"/>
    <property type="match status" value="1"/>
</dbReference>
<dbReference type="InterPro" id="IPR036390">
    <property type="entry name" value="WH_DNA-bd_sf"/>
</dbReference>
<dbReference type="InterPro" id="IPR036388">
    <property type="entry name" value="WH-like_DNA-bd_sf"/>
</dbReference>
<dbReference type="Proteomes" id="UP000075288">
    <property type="component" value="Unassembled WGS sequence"/>
</dbReference>
<reference evidence="5 6" key="1">
    <citation type="submission" date="2016-01" db="EMBL/GenBank/DDBJ databases">
        <title>Genome Sequences of Twelve Sporeforming Bacillus Species Isolated from Foods.</title>
        <authorList>
            <person name="Berendsen E.M."/>
            <person name="Wells-Bennik M.H."/>
            <person name="Krawcyk A.O."/>
            <person name="De Jong A."/>
            <person name="Holsappel S."/>
            <person name="Eijlander R.T."/>
            <person name="Kuipers O.P."/>
        </authorList>
    </citation>
    <scope>NUCLEOTIDE SEQUENCE [LARGE SCALE GENOMIC DNA]</scope>
    <source>
        <strain evidence="5 6">B4098</strain>
    </source>
</reference>
<keyword evidence="3" id="KW-0804">Transcription</keyword>
<sequence>MGAIQIIAEIKWNNRDPVYIQVIRYFKTRIASGSLEAGQEIPSRRELAAMLKINPNTAQRAYKEMEEQGLIHTERNLPSRITTDRDVLAGVREELIQSALADFLDSIRPMDIPLEELLELVKRQYRGKGGAGHD</sequence>
<dbReference type="CDD" id="cd07377">
    <property type="entry name" value="WHTH_GntR"/>
    <property type="match status" value="1"/>
</dbReference>
<keyword evidence="1" id="KW-0805">Transcription regulation</keyword>
<dbReference type="PROSITE" id="PS50949">
    <property type="entry name" value="HTH_GNTR"/>
    <property type="match status" value="1"/>
</dbReference>
<dbReference type="SMART" id="SM00345">
    <property type="entry name" value="HTH_GNTR"/>
    <property type="match status" value="1"/>
</dbReference>
<dbReference type="PATRIC" id="fig|1398.26.peg.3264"/>
<dbReference type="GO" id="GO:0003700">
    <property type="term" value="F:DNA-binding transcription factor activity"/>
    <property type="evidence" value="ECO:0007669"/>
    <property type="project" value="InterPro"/>
</dbReference>
<name>A0A150JY26_HEYCO</name>
<proteinExistence type="predicted"/>
<feature type="domain" description="HTH gntR-type" evidence="4">
    <location>
        <begin position="16"/>
        <end position="84"/>
    </location>
</feature>
<evidence type="ECO:0000313" key="6">
    <source>
        <dbReference type="Proteomes" id="UP000075288"/>
    </source>
</evidence>
<dbReference type="Gene3D" id="1.10.10.10">
    <property type="entry name" value="Winged helix-like DNA-binding domain superfamily/Winged helix DNA-binding domain"/>
    <property type="match status" value="1"/>
</dbReference>